<proteinExistence type="predicted"/>
<dbReference type="EMBL" id="BGPR01030332">
    <property type="protein sequence ID" value="GBO02773.1"/>
    <property type="molecule type" value="Genomic_DNA"/>
</dbReference>
<evidence type="ECO:0000313" key="2">
    <source>
        <dbReference type="EMBL" id="GBO02774.1"/>
    </source>
</evidence>
<reference evidence="2 3" key="1">
    <citation type="journal article" date="2019" name="Sci. Rep.">
        <title>Orb-weaving spider Araneus ventricosus genome elucidates the spidroin gene catalogue.</title>
        <authorList>
            <person name="Kono N."/>
            <person name="Nakamura H."/>
            <person name="Ohtoshi R."/>
            <person name="Moran D.A.P."/>
            <person name="Shinohara A."/>
            <person name="Yoshida Y."/>
            <person name="Fujiwara M."/>
            <person name="Mori M."/>
            <person name="Tomita M."/>
            <person name="Arakawa K."/>
        </authorList>
    </citation>
    <scope>NUCLEOTIDE SEQUENCE [LARGE SCALE GENOMIC DNA]</scope>
</reference>
<accession>A0A4Y2TSX0</accession>
<comment type="caution">
    <text evidence="2">The sequence shown here is derived from an EMBL/GenBank/DDBJ whole genome shotgun (WGS) entry which is preliminary data.</text>
</comment>
<evidence type="ECO:0000313" key="3">
    <source>
        <dbReference type="Proteomes" id="UP000499080"/>
    </source>
</evidence>
<sequence>MEEQADFHLAYFVQKLIQVYNIFLKAKQEDLSIISYQKSTTSHHPGTGRLFISPLAMDPFSAPLKGSISVTQIVVPLRKWATLLHFATSCPLTVSVSFHMTKPSDPLTEHWWKLPLQQILRIQNDPTSELRYR</sequence>
<dbReference type="AlphaFoldDB" id="A0A4Y2TSX0"/>
<organism evidence="2 3">
    <name type="scientific">Araneus ventricosus</name>
    <name type="common">Orbweaver spider</name>
    <name type="synonym">Epeira ventricosa</name>
    <dbReference type="NCBI Taxonomy" id="182803"/>
    <lineage>
        <taxon>Eukaryota</taxon>
        <taxon>Metazoa</taxon>
        <taxon>Ecdysozoa</taxon>
        <taxon>Arthropoda</taxon>
        <taxon>Chelicerata</taxon>
        <taxon>Arachnida</taxon>
        <taxon>Araneae</taxon>
        <taxon>Araneomorphae</taxon>
        <taxon>Entelegynae</taxon>
        <taxon>Araneoidea</taxon>
        <taxon>Araneidae</taxon>
        <taxon>Araneus</taxon>
    </lineage>
</organism>
<name>A0A4Y2TSX0_ARAVE</name>
<protein>
    <submittedName>
        <fullName evidence="2">Uncharacterized protein</fullName>
    </submittedName>
</protein>
<gene>
    <name evidence="2" type="ORF">AVEN_147803_1</name>
    <name evidence="1" type="ORF">AVEN_90434_1</name>
</gene>
<dbReference type="Proteomes" id="UP000499080">
    <property type="component" value="Unassembled WGS sequence"/>
</dbReference>
<evidence type="ECO:0000313" key="1">
    <source>
        <dbReference type="EMBL" id="GBO02773.1"/>
    </source>
</evidence>
<keyword evidence="3" id="KW-1185">Reference proteome</keyword>
<dbReference type="EMBL" id="BGPR01030333">
    <property type="protein sequence ID" value="GBO02774.1"/>
    <property type="molecule type" value="Genomic_DNA"/>
</dbReference>